<evidence type="ECO:0000256" key="1">
    <source>
        <dbReference type="SAM" id="MobiDB-lite"/>
    </source>
</evidence>
<evidence type="ECO:0000313" key="2">
    <source>
        <dbReference type="EMBL" id="KAL1124258.1"/>
    </source>
</evidence>
<dbReference type="AlphaFoldDB" id="A0ABD0YST7"/>
<gene>
    <name evidence="2" type="ORF">AAG570_002028</name>
</gene>
<comment type="caution">
    <text evidence="2">The sequence shown here is derived from an EMBL/GenBank/DDBJ whole genome shotgun (WGS) entry which is preliminary data.</text>
</comment>
<protein>
    <submittedName>
        <fullName evidence="2">Uncharacterized protein</fullName>
    </submittedName>
</protein>
<evidence type="ECO:0000313" key="3">
    <source>
        <dbReference type="Proteomes" id="UP001558652"/>
    </source>
</evidence>
<sequence length="271" mass="29954">MSVLEVSIDTTDCCRPLDAIDTGVVPAIRVSLRFLLWSHALLRIREGIFLGIFSESMMATFSEPFGLLPGHPPPVVEGGPDYHAMTPGFESRLASRALGVQNVSQVDFNQAKLHDSGPATLLSLSGDRNWDDYSPESQDTPFKLLHRSLEVEETPHTKALQLSPLYSASEEFYLKPNDQTSKPSDNLPGRAPESPGIPLITTCGPVLAIILAWRSQIRSEPYLARVSAMRRWLCAGIFNSPGLPLNSPKFKPENRYLNLGRVRYPLLLMTG</sequence>
<reference evidence="2 3" key="1">
    <citation type="submission" date="2024-07" db="EMBL/GenBank/DDBJ databases">
        <title>Chromosome-level genome assembly of the water stick insect Ranatra chinensis (Heteroptera: Nepidae).</title>
        <authorList>
            <person name="Liu X."/>
        </authorList>
    </citation>
    <scope>NUCLEOTIDE SEQUENCE [LARGE SCALE GENOMIC DNA]</scope>
    <source>
        <strain evidence="2">Cailab_2021Rc</strain>
        <tissue evidence="2">Muscle</tissue>
    </source>
</reference>
<name>A0ABD0YST7_9HEMI</name>
<proteinExistence type="predicted"/>
<accession>A0ABD0YST7</accession>
<dbReference type="EMBL" id="JBFDAA010000011">
    <property type="protein sequence ID" value="KAL1124258.1"/>
    <property type="molecule type" value="Genomic_DNA"/>
</dbReference>
<dbReference type="Proteomes" id="UP001558652">
    <property type="component" value="Unassembled WGS sequence"/>
</dbReference>
<keyword evidence="3" id="KW-1185">Reference proteome</keyword>
<feature type="region of interest" description="Disordered" evidence="1">
    <location>
        <begin position="175"/>
        <end position="195"/>
    </location>
</feature>
<organism evidence="2 3">
    <name type="scientific">Ranatra chinensis</name>
    <dbReference type="NCBI Taxonomy" id="642074"/>
    <lineage>
        <taxon>Eukaryota</taxon>
        <taxon>Metazoa</taxon>
        <taxon>Ecdysozoa</taxon>
        <taxon>Arthropoda</taxon>
        <taxon>Hexapoda</taxon>
        <taxon>Insecta</taxon>
        <taxon>Pterygota</taxon>
        <taxon>Neoptera</taxon>
        <taxon>Paraneoptera</taxon>
        <taxon>Hemiptera</taxon>
        <taxon>Heteroptera</taxon>
        <taxon>Panheteroptera</taxon>
        <taxon>Nepomorpha</taxon>
        <taxon>Nepidae</taxon>
        <taxon>Ranatrinae</taxon>
        <taxon>Ranatra</taxon>
    </lineage>
</organism>